<evidence type="ECO:0000256" key="1">
    <source>
        <dbReference type="ARBA" id="ARBA00001946"/>
    </source>
</evidence>
<dbReference type="PANTHER" id="PTHR11088:SF60">
    <property type="entry name" value="TRNA DIMETHYLALLYLTRANSFERASE"/>
    <property type="match status" value="1"/>
</dbReference>
<dbReference type="FunFam" id="1.10.20.140:FF:000001">
    <property type="entry name" value="tRNA dimethylallyltransferase"/>
    <property type="match status" value="1"/>
</dbReference>
<dbReference type="InterPro" id="IPR018022">
    <property type="entry name" value="IPT"/>
</dbReference>
<comment type="caution">
    <text evidence="10">Lacks conserved residue(s) required for the propagation of feature annotation.</text>
</comment>
<feature type="site" description="Interaction with substrate tRNA" evidence="10">
    <location>
        <position position="122"/>
    </location>
</feature>
<dbReference type="GO" id="GO:0006400">
    <property type="term" value="P:tRNA modification"/>
    <property type="evidence" value="ECO:0007669"/>
    <property type="project" value="TreeGrafter"/>
</dbReference>
<keyword evidence="6 10" id="KW-0547">Nucleotide-binding</keyword>
<evidence type="ECO:0000256" key="5">
    <source>
        <dbReference type="ARBA" id="ARBA00022694"/>
    </source>
</evidence>
<feature type="binding site" evidence="10">
    <location>
        <begin position="11"/>
        <end position="16"/>
    </location>
    <ligand>
        <name>substrate</name>
    </ligand>
</feature>
<dbReference type="EMBL" id="PQAP01000203">
    <property type="protein sequence ID" value="PWB68375.1"/>
    <property type="molecule type" value="Genomic_DNA"/>
</dbReference>
<evidence type="ECO:0000256" key="9">
    <source>
        <dbReference type="ARBA" id="ARBA00049563"/>
    </source>
</evidence>
<keyword evidence="5 10" id="KW-0819">tRNA processing</keyword>
<name>A0A855WUV9_9BACT</name>
<dbReference type="AlphaFoldDB" id="A0A855WUV9"/>
<protein>
    <recommendedName>
        <fullName evidence="10">tRNA dimethylallyltransferase</fullName>
        <ecNumber evidence="10">2.5.1.75</ecNumber>
    </recommendedName>
    <alternativeName>
        <fullName evidence="10">Dimethylallyl diphosphate:tRNA dimethylallyltransferase</fullName>
        <shortName evidence="10">DMAPP:tRNA dimethylallyltransferase</shortName>
        <shortName evidence="10">DMATase</shortName>
    </alternativeName>
    <alternativeName>
        <fullName evidence="10">Isopentenyl-diphosphate:tRNA isopentenyltransferase</fullName>
        <shortName evidence="10">IPP transferase</shortName>
        <shortName evidence="10">IPPT</shortName>
        <shortName evidence="10">IPTase</shortName>
    </alternativeName>
</protein>
<dbReference type="NCBIfam" id="TIGR00174">
    <property type="entry name" value="miaA"/>
    <property type="match status" value="1"/>
</dbReference>
<accession>A0A855WUV9</accession>
<keyword evidence="8 10" id="KW-0460">Magnesium</keyword>
<feature type="binding site" evidence="10">
    <location>
        <begin position="9"/>
        <end position="16"/>
    </location>
    <ligand>
        <name>ATP</name>
        <dbReference type="ChEBI" id="CHEBI:30616"/>
    </ligand>
</feature>
<dbReference type="SUPFAM" id="SSF52540">
    <property type="entry name" value="P-loop containing nucleoside triphosphate hydrolases"/>
    <property type="match status" value="2"/>
</dbReference>
<evidence type="ECO:0000313" key="14">
    <source>
        <dbReference type="EMBL" id="PWB68375.1"/>
    </source>
</evidence>
<evidence type="ECO:0000256" key="3">
    <source>
        <dbReference type="ARBA" id="ARBA00005842"/>
    </source>
</evidence>
<keyword evidence="4 10" id="KW-0808">Transferase</keyword>
<evidence type="ECO:0000256" key="2">
    <source>
        <dbReference type="ARBA" id="ARBA00003213"/>
    </source>
</evidence>
<evidence type="ECO:0000256" key="4">
    <source>
        <dbReference type="ARBA" id="ARBA00022679"/>
    </source>
</evidence>
<comment type="subunit">
    <text evidence="10">Monomer.</text>
</comment>
<comment type="catalytic activity">
    <reaction evidence="9 10 11">
        <text>adenosine(37) in tRNA + dimethylallyl diphosphate = N(6)-dimethylallyladenosine(37) in tRNA + diphosphate</text>
        <dbReference type="Rhea" id="RHEA:26482"/>
        <dbReference type="Rhea" id="RHEA-COMP:10162"/>
        <dbReference type="Rhea" id="RHEA-COMP:10375"/>
        <dbReference type="ChEBI" id="CHEBI:33019"/>
        <dbReference type="ChEBI" id="CHEBI:57623"/>
        <dbReference type="ChEBI" id="CHEBI:74411"/>
        <dbReference type="ChEBI" id="CHEBI:74415"/>
        <dbReference type="EC" id="2.5.1.75"/>
    </reaction>
</comment>
<reference evidence="14 15" key="1">
    <citation type="journal article" date="2018" name="ISME J.">
        <title>A methanotrophic archaeon couples anaerobic oxidation of methane to Fe(III) reduction.</title>
        <authorList>
            <person name="Cai C."/>
            <person name="Leu A.O."/>
            <person name="Xie G.J."/>
            <person name="Guo J."/>
            <person name="Feng Y."/>
            <person name="Zhao J.X."/>
            <person name="Tyson G.W."/>
            <person name="Yuan Z."/>
            <person name="Hu S."/>
        </authorList>
    </citation>
    <scope>NUCLEOTIDE SEQUENCE [LARGE SCALE GENOMIC DNA]</scope>
    <source>
        <strain evidence="14">FeB_12</strain>
    </source>
</reference>
<comment type="caution">
    <text evidence="14">The sequence shown here is derived from an EMBL/GenBank/DDBJ whole genome shotgun (WGS) entry which is preliminary data.</text>
</comment>
<comment type="function">
    <text evidence="2 10 12">Catalyzes the transfer of a dimethylallyl group onto the adenine at position 37 in tRNAs that read codons beginning with uridine, leading to the formation of N6-(dimethylallyl)adenosine (i(6)A).</text>
</comment>
<evidence type="ECO:0000256" key="7">
    <source>
        <dbReference type="ARBA" id="ARBA00022840"/>
    </source>
</evidence>
<dbReference type="InterPro" id="IPR027417">
    <property type="entry name" value="P-loop_NTPase"/>
</dbReference>
<dbReference type="Pfam" id="PF01715">
    <property type="entry name" value="IPPT"/>
    <property type="match status" value="1"/>
</dbReference>
<dbReference type="Gene3D" id="3.40.50.300">
    <property type="entry name" value="P-loop containing nucleotide triphosphate hydrolases"/>
    <property type="match status" value="1"/>
</dbReference>
<dbReference type="Proteomes" id="UP000250918">
    <property type="component" value="Unassembled WGS sequence"/>
</dbReference>
<evidence type="ECO:0000313" key="15">
    <source>
        <dbReference type="Proteomes" id="UP000250918"/>
    </source>
</evidence>
<evidence type="ECO:0000256" key="11">
    <source>
        <dbReference type="RuleBase" id="RU003783"/>
    </source>
</evidence>
<dbReference type="HAMAP" id="MF_00185">
    <property type="entry name" value="IPP_trans"/>
    <property type="match status" value="1"/>
</dbReference>
<dbReference type="Gene3D" id="1.10.20.140">
    <property type="match status" value="1"/>
</dbReference>
<comment type="cofactor">
    <cofactor evidence="1 10">
        <name>Mg(2+)</name>
        <dbReference type="ChEBI" id="CHEBI:18420"/>
    </cofactor>
</comment>
<proteinExistence type="inferred from homology"/>
<evidence type="ECO:0000256" key="12">
    <source>
        <dbReference type="RuleBase" id="RU003784"/>
    </source>
</evidence>
<comment type="similarity">
    <text evidence="3 10 13">Belongs to the IPP transferase family.</text>
</comment>
<feature type="region of interest" description="Interaction with substrate tRNA" evidence="10">
    <location>
        <begin position="34"/>
        <end position="37"/>
    </location>
</feature>
<keyword evidence="7 10" id="KW-0067">ATP-binding</keyword>
<organism evidence="14 15">
    <name type="scientific">candidate division GN15 bacterium</name>
    <dbReference type="NCBI Taxonomy" id="2072418"/>
    <lineage>
        <taxon>Bacteria</taxon>
        <taxon>candidate division GN15</taxon>
    </lineage>
</organism>
<sequence>MLPIPIICGPTASGKTSLALALAAEYPIEIVSADSRQLVRHLDIGTAKPTAEEQARVPFHLIDVIEPGERYSAFRYIGDASLAIDQILKRGRIPVVVGGTGLYLRALTDGVVEIDQSDMTIRDQLEREMAENGPQAMYERLKQIDPLEAAKIHPHNRVRVIRALEIFHLTGKSKSEITATGGHRKPDYAFEYFCLAPPRAELYETINRRVDRMVGDGLVTEFESLLARGYLERIRRANIIGYNELIDWQEGRWSLDEAVASIKQNTRRYAKRQMTWFRGQTGSTLYETAASIRQKLRLK</sequence>
<feature type="site" description="Interaction with substrate tRNA" evidence="10">
    <location>
        <position position="100"/>
    </location>
</feature>
<dbReference type="InterPro" id="IPR039657">
    <property type="entry name" value="Dimethylallyltransferase"/>
</dbReference>
<dbReference type="GO" id="GO:0052381">
    <property type="term" value="F:tRNA dimethylallyltransferase activity"/>
    <property type="evidence" value="ECO:0007669"/>
    <property type="project" value="UniProtKB-UniRule"/>
</dbReference>
<gene>
    <name evidence="10" type="primary">miaA</name>
    <name evidence="14" type="ORF">C3F09_11750</name>
</gene>
<evidence type="ECO:0000256" key="10">
    <source>
        <dbReference type="HAMAP-Rule" id="MF_00185"/>
    </source>
</evidence>
<evidence type="ECO:0000256" key="6">
    <source>
        <dbReference type="ARBA" id="ARBA00022741"/>
    </source>
</evidence>
<evidence type="ECO:0000256" key="13">
    <source>
        <dbReference type="RuleBase" id="RU003785"/>
    </source>
</evidence>
<dbReference type="PANTHER" id="PTHR11088">
    <property type="entry name" value="TRNA DIMETHYLALLYLTRANSFERASE"/>
    <property type="match status" value="1"/>
</dbReference>
<dbReference type="EC" id="2.5.1.75" evidence="10"/>
<dbReference type="GO" id="GO:0005524">
    <property type="term" value="F:ATP binding"/>
    <property type="evidence" value="ECO:0007669"/>
    <property type="project" value="UniProtKB-UniRule"/>
</dbReference>
<evidence type="ECO:0000256" key="8">
    <source>
        <dbReference type="ARBA" id="ARBA00022842"/>
    </source>
</evidence>